<feature type="compositionally biased region" description="Acidic residues" evidence="2">
    <location>
        <begin position="81"/>
        <end position="96"/>
    </location>
</feature>
<reference evidence="4 6" key="1">
    <citation type="journal article" date="2012" name="Nature">
        <title>Algal genomes reveal evolutionary mosaicism and the fate of nucleomorphs.</title>
        <authorList>
            <consortium name="DOE Joint Genome Institute"/>
            <person name="Curtis B.A."/>
            <person name="Tanifuji G."/>
            <person name="Burki F."/>
            <person name="Gruber A."/>
            <person name="Irimia M."/>
            <person name="Maruyama S."/>
            <person name="Arias M.C."/>
            <person name="Ball S.G."/>
            <person name="Gile G.H."/>
            <person name="Hirakawa Y."/>
            <person name="Hopkins J.F."/>
            <person name="Kuo A."/>
            <person name="Rensing S.A."/>
            <person name="Schmutz J."/>
            <person name="Symeonidi A."/>
            <person name="Elias M."/>
            <person name="Eveleigh R.J."/>
            <person name="Herman E.K."/>
            <person name="Klute M.J."/>
            <person name="Nakayama T."/>
            <person name="Obornik M."/>
            <person name="Reyes-Prieto A."/>
            <person name="Armbrust E.V."/>
            <person name="Aves S.J."/>
            <person name="Beiko R.G."/>
            <person name="Coutinho P."/>
            <person name="Dacks J.B."/>
            <person name="Durnford D.G."/>
            <person name="Fast N.M."/>
            <person name="Green B.R."/>
            <person name="Grisdale C.J."/>
            <person name="Hempel F."/>
            <person name="Henrissat B."/>
            <person name="Hoppner M.P."/>
            <person name="Ishida K."/>
            <person name="Kim E."/>
            <person name="Koreny L."/>
            <person name="Kroth P.G."/>
            <person name="Liu Y."/>
            <person name="Malik S.B."/>
            <person name="Maier U.G."/>
            <person name="McRose D."/>
            <person name="Mock T."/>
            <person name="Neilson J.A."/>
            <person name="Onodera N.T."/>
            <person name="Poole A.M."/>
            <person name="Pritham E.J."/>
            <person name="Richards T.A."/>
            <person name="Rocap G."/>
            <person name="Roy S.W."/>
            <person name="Sarai C."/>
            <person name="Schaack S."/>
            <person name="Shirato S."/>
            <person name="Slamovits C.H."/>
            <person name="Spencer D.F."/>
            <person name="Suzuki S."/>
            <person name="Worden A.Z."/>
            <person name="Zauner S."/>
            <person name="Barry K."/>
            <person name="Bell C."/>
            <person name="Bharti A.K."/>
            <person name="Crow J.A."/>
            <person name="Grimwood J."/>
            <person name="Kramer R."/>
            <person name="Lindquist E."/>
            <person name="Lucas S."/>
            <person name="Salamov A."/>
            <person name="McFadden G.I."/>
            <person name="Lane C.E."/>
            <person name="Keeling P.J."/>
            <person name="Gray M.W."/>
            <person name="Grigoriev I.V."/>
            <person name="Archibald J.M."/>
        </authorList>
    </citation>
    <scope>NUCLEOTIDE SEQUENCE</scope>
    <source>
        <strain evidence="4 6">CCMP2712</strain>
    </source>
</reference>
<dbReference type="PaxDb" id="55529-EKX35511"/>
<evidence type="ECO:0000256" key="2">
    <source>
        <dbReference type="SAM" id="MobiDB-lite"/>
    </source>
</evidence>
<keyword evidence="1" id="KW-0238">DNA-binding</keyword>
<evidence type="ECO:0000256" key="1">
    <source>
        <dbReference type="ARBA" id="ARBA00023125"/>
    </source>
</evidence>
<dbReference type="InterPro" id="IPR006600">
    <property type="entry name" value="HTH_CenpB_DNA-bd_dom"/>
</dbReference>
<evidence type="ECO:0000313" key="5">
    <source>
        <dbReference type="EnsemblProtists" id="EKX35511"/>
    </source>
</evidence>
<dbReference type="EnsemblProtists" id="EKX35511">
    <property type="protein sequence ID" value="EKX35511"/>
    <property type="gene ID" value="GUITHDRAFT_165955"/>
</dbReference>
<dbReference type="HOGENOM" id="CLU_1020994_0_0_1"/>
<evidence type="ECO:0000259" key="3">
    <source>
        <dbReference type="PROSITE" id="PS51253"/>
    </source>
</evidence>
<gene>
    <name evidence="4" type="ORF">GUITHDRAFT_165955</name>
</gene>
<organism evidence="4">
    <name type="scientific">Guillardia theta (strain CCMP2712)</name>
    <name type="common">Cryptophyte</name>
    <dbReference type="NCBI Taxonomy" id="905079"/>
    <lineage>
        <taxon>Eukaryota</taxon>
        <taxon>Cryptophyceae</taxon>
        <taxon>Pyrenomonadales</taxon>
        <taxon>Geminigeraceae</taxon>
        <taxon>Guillardia</taxon>
    </lineage>
</organism>
<dbReference type="AlphaFoldDB" id="L1IGX4"/>
<dbReference type="PROSITE" id="PS51253">
    <property type="entry name" value="HTH_CENPB"/>
    <property type="match status" value="1"/>
</dbReference>
<name>L1IGX4_GUITC</name>
<reference evidence="5" key="3">
    <citation type="submission" date="2015-06" db="UniProtKB">
        <authorList>
            <consortium name="EnsemblProtists"/>
        </authorList>
    </citation>
    <scope>IDENTIFICATION</scope>
</reference>
<reference evidence="6" key="2">
    <citation type="submission" date="2012-11" db="EMBL/GenBank/DDBJ databases">
        <authorList>
            <person name="Kuo A."/>
            <person name="Curtis B.A."/>
            <person name="Tanifuji G."/>
            <person name="Burki F."/>
            <person name="Gruber A."/>
            <person name="Irimia M."/>
            <person name="Maruyama S."/>
            <person name="Arias M.C."/>
            <person name="Ball S.G."/>
            <person name="Gile G.H."/>
            <person name="Hirakawa Y."/>
            <person name="Hopkins J.F."/>
            <person name="Rensing S.A."/>
            <person name="Schmutz J."/>
            <person name="Symeonidi A."/>
            <person name="Elias M."/>
            <person name="Eveleigh R.J."/>
            <person name="Herman E.K."/>
            <person name="Klute M.J."/>
            <person name="Nakayama T."/>
            <person name="Obornik M."/>
            <person name="Reyes-Prieto A."/>
            <person name="Armbrust E.V."/>
            <person name="Aves S.J."/>
            <person name="Beiko R.G."/>
            <person name="Coutinho P."/>
            <person name="Dacks J.B."/>
            <person name="Durnford D.G."/>
            <person name="Fast N.M."/>
            <person name="Green B.R."/>
            <person name="Grisdale C."/>
            <person name="Hempe F."/>
            <person name="Henrissat B."/>
            <person name="Hoppner M.P."/>
            <person name="Ishida K.-I."/>
            <person name="Kim E."/>
            <person name="Koreny L."/>
            <person name="Kroth P.G."/>
            <person name="Liu Y."/>
            <person name="Malik S.-B."/>
            <person name="Maier U.G."/>
            <person name="McRose D."/>
            <person name="Mock T."/>
            <person name="Neilson J.A."/>
            <person name="Onodera N.T."/>
            <person name="Poole A.M."/>
            <person name="Pritham E.J."/>
            <person name="Richards T.A."/>
            <person name="Rocap G."/>
            <person name="Roy S.W."/>
            <person name="Sarai C."/>
            <person name="Schaack S."/>
            <person name="Shirato S."/>
            <person name="Slamovits C.H."/>
            <person name="Spencer D.F."/>
            <person name="Suzuki S."/>
            <person name="Worden A.Z."/>
            <person name="Zauner S."/>
            <person name="Barry K."/>
            <person name="Bell C."/>
            <person name="Bharti A.K."/>
            <person name="Crow J.A."/>
            <person name="Grimwood J."/>
            <person name="Kramer R."/>
            <person name="Lindquist E."/>
            <person name="Lucas S."/>
            <person name="Salamov A."/>
            <person name="McFadden G.I."/>
            <person name="Lane C.E."/>
            <person name="Keeling P.J."/>
            <person name="Gray M.W."/>
            <person name="Grigoriev I.V."/>
            <person name="Archibald J.M."/>
        </authorList>
    </citation>
    <scope>NUCLEOTIDE SEQUENCE</scope>
    <source>
        <strain evidence="6">CCMP2712</strain>
    </source>
</reference>
<proteinExistence type="predicted"/>
<dbReference type="GO" id="GO:0003677">
    <property type="term" value="F:DNA binding"/>
    <property type="evidence" value="ECO:0007669"/>
    <property type="project" value="UniProtKB-KW"/>
</dbReference>
<dbReference type="GeneID" id="17292224"/>
<dbReference type="EMBL" id="JH993089">
    <property type="protein sequence ID" value="EKX35511.1"/>
    <property type="molecule type" value="Genomic_DNA"/>
</dbReference>
<keyword evidence="6" id="KW-1185">Reference proteome</keyword>
<feature type="region of interest" description="Disordered" evidence="2">
    <location>
        <begin position="81"/>
        <end position="106"/>
    </location>
</feature>
<protein>
    <recommendedName>
        <fullName evidence="3">HTH CENPB-type domain-containing protein</fullName>
    </recommendedName>
</protein>
<dbReference type="Proteomes" id="UP000011087">
    <property type="component" value="Unassembled WGS sequence"/>
</dbReference>
<evidence type="ECO:0000313" key="6">
    <source>
        <dbReference type="Proteomes" id="UP000011087"/>
    </source>
</evidence>
<evidence type="ECO:0000313" key="4">
    <source>
        <dbReference type="EMBL" id="EKX35511.1"/>
    </source>
</evidence>
<dbReference type="InterPro" id="IPR009057">
    <property type="entry name" value="Homeodomain-like_sf"/>
</dbReference>
<accession>L1IGX4</accession>
<dbReference type="Gene3D" id="1.10.10.60">
    <property type="entry name" value="Homeodomain-like"/>
    <property type="match status" value="2"/>
</dbReference>
<dbReference type="KEGG" id="gtt:GUITHDRAFT_165955"/>
<dbReference type="RefSeq" id="XP_005822491.1">
    <property type="nucleotide sequence ID" value="XM_005822434.1"/>
</dbReference>
<sequence>MHSTGTLFADALDARDPDFDLLKDVFPLEAEFERCLCPCCCAIPMQSLDIVEDQGDFILNDSCSQPFHGLLQQELDRDMEEEGIVQDEQETSDENESSSQPCAEMKSKQYKEIAEMKKGRSWTENQKKKHKSACKGKRRLTLAQKLEIVRMQESSSPGDKKTQAQIAEMYGKCRSAISKILHPRNIAKIKKSLNIGVDLTIRRCSAVTEFEKRFLESLGEEDRRILMSGMPCNDEKLCVRANLLAKEMGTVGFEANPGWLSRFVKRHLAAMRV</sequence>
<dbReference type="SUPFAM" id="SSF46689">
    <property type="entry name" value="Homeodomain-like"/>
    <property type="match status" value="1"/>
</dbReference>
<feature type="domain" description="HTH CENPB-type" evidence="3">
    <location>
        <begin position="198"/>
        <end position="273"/>
    </location>
</feature>